<evidence type="ECO:0000313" key="2">
    <source>
        <dbReference type="Proteomes" id="UP000239757"/>
    </source>
</evidence>
<dbReference type="PANTHER" id="PTHR32108">
    <property type="entry name" value="DNA-DIRECTED RNA POLYMERASE SUBUNIT ALPHA"/>
    <property type="match status" value="1"/>
</dbReference>
<accession>A0A2P5Y874</accession>
<dbReference type="EMBL" id="KZ663551">
    <property type="protein sequence ID" value="PPS11797.1"/>
    <property type="molecule type" value="Genomic_DNA"/>
</dbReference>
<dbReference type="OrthoDB" id="999492at2759"/>
<dbReference type="Proteomes" id="UP000239757">
    <property type="component" value="Unassembled WGS sequence"/>
</dbReference>
<dbReference type="PANTHER" id="PTHR32108:SF9">
    <property type="entry name" value="REVERSE TRANSCRIPTASE RNASE H-LIKE DOMAIN-CONTAINING PROTEIN"/>
    <property type="match status" value="1"/>
</dbReference>
<gene>
    <name evidence="1" type="ORF">GOBAR_AA08841</name>
</gene>
<organism evidence="1 2">
    <name type="scientific">Gossypium barbadense</name>
    <name type="common">Sea Island cotton</name>
    <name type="synonym">Hibiscus barbadensis</name>
    <dbReference type="NCBI Taxonomy" id="3634"/>
    <lineage>
        <taxon>Eukaryota</taxon>
        <taxon>Viridiplantae</taxon>
        <taxon>Streptophyta</taxon>
        <taxon>Embryophyta</taxon>
        <taxon>Tracheophyta</taxon>
        <taxon>Spermatophyta</taxon>
        <taxon>Magnoliopsida</taxon>
        <taxon>eudicotyledons</taxon>
        <taxon>Gunneridae</taxon>
        <taxon>Pentapetalae</taxon>
        <taxon>rosids</taxon>
        <taxon>malvids</taxon>
        <taxon>Malvales</taxon>
        <taxon>Malvaceae</taxon>
        <taxon>Malvoideae</taxon>
        <taxon>Gossypium</taxon>
    </lineage>
</organism>
<proteinExistence type="predicted"/>
<dbReference type="AlphaFoldDB" id="A0A2P5Y874"/>
<protein>
    <submittedName>
        <fullName evidence="1">Uncharacterized protein</fullName>
    </submittedName>
</protein>
<reference evidence="1 2" key="1">
    <citation type="submission" date="2015-01" db="EMBL/GenBank/DDBJ databases">
        <title>Genome of allotetraploid Gossypium barbadense reveals genomic plasticity and fiber elongation in cotton evolution.</title>
        <authorList>
            <person name="Chen X."/>
            <person name="Liu X."/>
            <person name="Zhao B."/>
            <person name="Zheng H."/>
            <person name="Hu Y."/>
            <person name="Lu G."/>
            <person name="Yang C."/>
            <person name="Chen J."/>
            <person name="Shan C."/>
            <person name="Zhang L."/>
            <person name="Zhou Y."/>
            <person name="Wang L."/>
            <person name="Guo W."/>
            <person name="Bai Y."/>
            <person name="Ruan J."/>
            <person name="Shangguan X."/>
            <person name="Mao Y."/>
            <person name="Jiang J."/>
            <person name="Zhu Y."/>
            <person name="Lei J."/>
            <person name="Kang H."/>
            <person name="Chen S."/>
            <person name="He X."/>
            <person name="Wang R."/>
            <person name="Wang Y."/>
            <person name="Chen J."/>
            <person name="Wang L."/>
            <person name="Yu S."/>
            <person name="Wang B."/>
            <person name="Wei J."/>
            <person name="Song S."/>
            <person name="Lu X."/>
            <person name="Gao Z."/>
            <person name="Gu W."/>
            <person name="Deng X."/>
            <person name="Ma D."/>
            <person name="Wang S."/>
            <person name="Liang W."/>
            <person name="Fang L."/>
            <person name="Cai C."/>
            <person name="Zhu X."/>
            <person name="Zhou B."/>
            <person name="Zhang Y."/>
            <person name="Chen Z."/>
            <person name="Xu S."/>
            <person name="Zhu R."/>
            <person name="Wang S."/>
            <person name="Zhang T."/>
            <person name="Zhao G."/>
        </authorList>
    </citation>
    <scope>NUCLEOTIDE SEQUENCE [LARGE SCALE GENOMIC DNA]</scope>
    <source>
        <strain evidence="2">cv. Xinhai21</strain>
        <tissue evidence="1">Leaf</tissue>
    </source>
</reference>
<sequence>MASQKICFRNKDASAENLGGHDIQACKEFKRLLQDRMDNKEIKVLNKREEANEGEVCASDSQSSVLPYSADWPLVIYYDVKKELVKLKVIIEVPSHFPYKDDKAIPWKYDVNIVTPEVEKSEATTGDVGKERQ</sequence>
<evidence type="ECO:0000313" key="1">
    <source>
        <dbReference type="EMBL" id="PPS11797.1"/>
    </source>
</evidence>
<name>A0A2P5Y874_GOSBA</name>